<accession>A0ABP1WDH0</accession>
<organism evidence="1 2">
    <name type="scientific">Cronobacter dublinensis 1210</name>
    <dbReference type="NCBI Taxonomy" id="1208656"/>
    <lineage>
        <taxon>Bacteria</taxon>
        <taxon>Pseudomonadati</taxon>
        <taxon>Pseudomonadota</taxon>
        <taxon>Gammaproteobacteria</taxon>
        <taxon>Enterobacterales</taxon>
        <taxon>Enterobacteriaceae</taxon>
        <taxon>Cronobacter</taxon>
    </lineage>
</organism>
<evidence type="ECO:0000313" key="1">
    <source>
        <dbReference type="EMBL" id="CCJ82686.1"/>
    </source>
</evidence>
<dbReference type="Proteomes" id="UP000009342">
    <property type="component" value="Unassembled WGS sequence"/>
</dbReference>
<proteinExistence type="predicted"/>
<reference evidence="2" key="1">
    <citation type="journal article" date="2012" name="PLoS ONE">
        <title>Comparative analysis of genome sequences covering the seven cronobacter species.</title>
        <authorList>
            <person name="Joseph S."/>
            <person name="Desai P."/>
            <person name="Ji Y."/>
            <person name="Cummings C.A."/>
            <person name="Shih R."/>
            <person name="Degoricija L."/>
            <person name="Rico A."/>
            <person name="Brzoska P."/>
            <person name="Hamby S.E."/>
            <person name="Masood N."/>
            <person name="Hariri S."/>
            <person name="Sonbol H."/>
            <person name="Chuzhanova N."/>
            <person name="McClelland M."/>
            <person name="Furtado M.R."/>
            <person name="Forsythe S.J."/>
        </authorList>
    </citation>
    <scope>NUCLEOTIDE SEQUENCE [LARGE SCALE GENOMIC DNA]</scope>
    <source>
        <strain evidence="2">1210</strain>
    </source>
</reference>
<dbReference type="EMBL" id="CAKZ01000160">
    <property type="protein sequence ID" value="CCJ82686.1"/>
    <property type="molecule type" value="Genomic_DNA"/>
</dbReference>
<sequence length="43" mass="5033">MGMKTAPYTLLGIKHVINTFNTKWNVFLLFKRNQRTSGITMFL</sequence>
<protein>
    <submittedName>
        <fullName evidence="1">Uncharacterized protein</fullName>
    </submittedName>
</protein>
<keyword evidence="2" id="KW-1185">Reference proteome</keyword>
<comment type="caution">
    <text evidence="1">The sequence shown here is derived from an EMBL/GenBank/DDBJ whole genome shotgun (WGS) entry which is preliminary data.</text>
</comment>
<evidence type="ECO:0000313" key="2">
    <source>
        <dbReference type="Proteomes" id="UP000009342"/>
    </source>
</evidence>
<name>A0ABP1WDH0_9ENTR</name>
<gene>
    <name evidence="1" type="ORF">BN134_3453</name>
</gene>